<dbReference type="EMBL" id="AOHO01000077">
    <property type="protein sequence ID" value="EME51978.1"/>
    <property type="molecule type" value="Genomic_DNA"/>
</dbReference>
<proteinExistence type="predicted"/>
<keyword evidence="1" id="KW-0812">Transmembrane</keyword>
<comment type="caution">
    <text evidence="2">The sequence shown here is derived from an EMBL/GenBank/DDBJ whole genome shotgun (WGS) entry which is preliminary data.</text>
</comment>
<sequence length="89" mass="9689">MATLARLWAFRAGLVFLAVRVVSVVMLTAMAAQRGLPVIDRLTAWDGQWYLQLAEHGYRGMTGTLDAAGQPYADAPLGFFPCTRGRSTS</sequence>
<dbReference type="OrthoDB" id="151635at2"/>
<evidence type="ECO:0000313" key="2">
    <source>
        <dbReference type="EMBL" id="EME51978.1"/>
    </source>
</evidence>
<keyword evidence="1" id="KW-1133">Transmembrane helix</keyword>
<evidence type="ECO:0000313" key="3">
    <source>
        <dbReference type="Proteomes" id="UP000054226"/>
    </source>
</evidence>
<dbReference type="PATRIC" id="fig|1284240.4.peg.7042"/>
<gene>
    <name evidence="2" type="ORF">H074_34503</name>
</gene>
<dbReference type="Proteomes" id="UP000054226">
    <property type="component" value="Unassembled WGS sequence"/>
</dbReference>
<evidence type="ECO:0000256" key="1">
    <source>
        <dbReference type="SAM" id="Phobius"/>
    </source>
</evidence>
<accession>M2YT92</accession>
<protein>
    <submittedName>
        <fullName evidence="2">Uncharacterized protein</fullName>
    </submittedName>
</protein>
<organism evidence="2 3">
    <name type="scientific">Amycolatopsis decaplanina DSM 44594</name>
    <dbReference type="NCBI Taxonomy" id="1284240"/>
    <lineage>
        <taxon>Bacteria</taxon>
        <taxon>Bacillati</taxon>
        <taxon>Actinomycetota</taxon>
        <taxon>Actinomycetes</taxon>
        <taxon>Pseudonocardiales</taxon>
        <taxon>Pseudonocardiaceae</taxon>
        <taxon>Amycolatopsis</taxon>
    </lineage>
</organism>
<dbReference type="AlphaFoldDB" id="M2YT92"/>
<keyword evidence="1" id="KW-0472">Membrane</keyword>
<reference evidence="2 3" key="1">
    <citation type="journal article" date="2013" name="Genome Announc.">
        <title>Draft Genome Sequence of Amycolatopsis decaplanina Strain DSM 44594T.</title>
        <authorList>
            <person name="Kaur N."/>
            <person name="Kumar S."/>
            <person name="Bala M."/>
            <person name="Raghava G.P."/>
            <person name="Mayilraj S."/>
        </authorList>
    </citation>
    <scope>NUCLEOTIDE SEQUENCE [LARGE SCALE GENOMIC DNA]</scope>
    <source>
        <strain evidence="2 3">DSM 44594</strain>
    </source>
</reference>
<keyword evidence="3" id="KW-1185">Reference proteome</keyword>
<feature type="transmembrane region" description="Helical" evidence="1">
    <location>
        <begin position="12"/>
        <end position="32"/>
    </location>
</feature>
<dbReference type="RefSeq" id="WP_007034691.1">
    <property type="nucleotide sequence ID" value="NZ_AOHO01000077.1"/>
</dbReference>
<name>M2YT92_9PSEU</name>